<feature type="transmembrane region" description="Helical" evidence="11">
    <location>
        <begin position="573"/>
        <end position="599"/>
    </location>
</feature>
<organism evidence="12 13">
    <name type="scientific">Oncorhynchus tshawytscha</name>
    <name type="common">Chinook salmon</name>
    <name type="synonym">Salmo tshawytscha</name>
    <dbReference type="NCBI Taxonomy" id="74940"/>
    <lineage>
        <taxon>Eukaryota</taxon>
        <taxon>Metazoa</taxon>
        <taxon>Chordata</taxon>
        <taxon>Craniata</taxon>
        <taxon>Vertebrata</taxon>
        <taxon>Euteleostomi</taxon>
        <taxon>Actinopterygii</taxon>
        <taxon>Neopterygii</taxon>
        <taxon>Teleostei</taxon>
        <taxon>Protacanthopterygii</taxon>
        <taxon>Salmoniformes</taxon>
        <taxon>Salmonidae</taxon>
        <taxon>Salmoninae</taxon>
        <taxon>Oncorhynchus</taxon>
    </lineage>
</organism>
<feature type="transmembrane region" description="Helical" evidence="11">
    <location>
        <begin position="339"/>
        <end position="359"/>
    </location>
</feature>
<keyword evidence="2 9" id="KW-0813">Transport</keyword>
<reference evidence="12" key="2">
    <citation type="submission" date="2025-09" db="UniProtKB">
        <authorList>
            <consortium name="Ensembl"/>
        </authorList>
    </citation>
    <scope>IDENTIFICATION</scope>
</reference>
<protein>
    <recommendedName>
        <fullName evidence="9">Transporter</fullName>
    </recommendedName>
</protein>
<name>A0A8C8IGJ1_ONCTS</name>
<comment type="subcellular location">
    <subcellularLocation>
        <location evidence="1">Membrane</location>
        <topology evidence="1">Multi-pass membrane protein</topology>
    </subcellularLocation>
</comment>
<feature type="binding site" evidence="8">
    <location>
        <position position="456"/>
    </location>
    <ligand>
        <name>Na(+)</name>
        <dbReference type="ChEBI" id="CHEBI:29101"/>
        <label>1</label>
    </ligand>
</feature>
<gene>
    <name evidence="12" type="primary">SLC6A15</name>
</gene>
<dbReference type="PANTHER" id="PTHR11616">
    <property type="entry name" value="SODIUM/CHLORIDE DEPENDENT TRANSPORTER"/>
    <property type="match status" value="1"/>
</dbReference>
<dbReference type="AlphaFoldDB" id="A0A8C8IGJ1"/>
<comment type="similarity">
    <text evidence="9">Belongs to the sodium:neurotransmitter symporter (SNF) (TC 2.A.22) family.</text>
</comment>
<dbReference type="GO" id="GO:0005886">
    <property type="term" value="C:plasma membrane"/>
    <property type="evidence" value="ECO:0007669"/>
    <property type="project" value="InterPro"/>
</dbReference>
<dbReference type="Pfam" id="PF00209">
    <property type="entry name" value="SNF"/>
    <property type="match status" value="1"/>
</dbReference>
<feature type="binding site" evidence="8">
    <location>
        <position position="194"/>
    </location>
    <ligand>
        <name>Na(+)</name>
        <dbReference type="ChEBI" id="CHEBI:29101"/>
        <label>1</label>
    </ligand>
</feature>
<evidence type="ECO:0000256" key="5">
    <source>
        <dbReference type="ARBA" id="ARBA00022989"/>
    </source>
</evidence>
<evidence type="ECO:0000256" key="8">
    <source>
        <dbReference type="PIRSR" id="PIRSR600175-1"/>
    </source>
</evidence>
<feature type="transmembrane region" description="Helical" evidence="11">
    <location>
        <begin position="642"/>
        <end position="663"/>
    </location>
</feature>
<dbReference type="PROSITE" id="PS00610">
    <property type="entry name" value="NA_NEUROTRAN_SYMP_1"/>
    <property type="match status" value="1"/>
</dbReference>
<feature type="compositionally biased region" description="Acidic residues" evidence="10">
    <location>
        <begin position="161"/>
        <end position="172"/>
    </location>
</feature>
<dbReference type="InterPro" id="IPR000175">
    <property type="entry name" value="Na/ntran_symport"/>
</dbReference>
<evidence type="ECO:0000256" key="11">
    <source>
        <dbReference type="SAM" id="Phobius"/>
    </source>
</evidence>
<dbReference type="PROSITE" id="PS00754">
    <property type="entry name" value="NA_NEUROTRAN_SYMP_2"/>
    <property type="match status" value="1"/>
</dbReference>
<dbReference type="GO" id="GO:0005298">
    <property type="term" value="F:proline:sodium symporter activity"/>
    <property type="evidence" value="ECO:0007669"/>
    <property type="project" value="TreeGrafter"/>
</dbReference>
<proteinExistence type="inferred from homology"/>
<dbReference type="GO" id="GO:0015820">
    <property type="term" value="P:L-leucine transport"/>
    <property type="evidence" value="ECO:0007669"/>
    <property type="project" value="TreeGrafter"/>
</dbReference>
<keyword evidence="5 11" id="KW-1133">Transmembrane helix</keyword>
<evidence type="ECO:0000313" key="13">
    <source>
        <dbReference type="Proteomes" id="UP000694402"/>
    </source>
</evidence>
<dbReference type="Ensembl" id="ENSOTST00005086232.2">
    <property type="protein sequence ID" value="ENSOTSP00005079607.2"/>
    <property type="gene ID" value="ENSOTSG00005037409.2"/>
</dbReference>
<feature type="transmembrane region" description="Helical" evidence="11">
    <location>
        <begin position="611"/>
        <end position="630"/>
    </location>
</feature>
<keyword evidence="4 9" id="KW-0769">Symport</keyword>
<evidence type="ECO:0000313" key="12">
    <source>
        <dbReference type="Ensembl" id="ENSOTSP00005079607.2"/>
    </source>
</evidence>
<keyword evidence="8" id="KW-0479">Metal-binding</keyword>
<evidence type="ECO:0000256" key="3">
    <source>
        <dbReference type="ARBA" id="ARBA00022692"/>
    </source>
</evidence>
<feature type="transmembrane region" description="Helical" evidence="11">
    <location>
        <begin position="450"/>
        <end position="471"/>
    </location>
</feature>
<evidence type="ECO:0000256" key="1">
    <source>
        <dbReference type="ARBA" id="ARBA00004141"/>
    </source>
</evidence>
<dbReference type="NCBIfam" id="NF037979">
    <property type="entry name" value="Na_transp"/>
    <property type="match status" value="1"/>
</dbReference>
<feature type="transmembrane region" description="Helical" evidence="11">
    <location>
        <begin position="417"/>
        <end position="438"/>
    </location>
</feature>
<feature type="binding site" evidence="8">
    <location>
        <position position="585"/>
    </location>
    <ligand>
        <name>Na(+)</name>
        <dbReference type="ChEBI" id="CHEBI:29101"/>
        <label>1</label>
    </ligand>
</feature>
<feature type="transmembrane region" description="Helical" evidence="11">
    <location>
        <begin position="257"/>
        <end position="284"/>
    </location>
</feature>
<evidence type="ECO:0000256" key="6">
    <source>
        <dbReference type="ARBA" id="ARBA00023136"/>
    </source>
</evidence>
<keyword evidence="8" id="KW-0915">Sodium</keyword>
<dbReference type="InterPro" id="IPR002438">
    <property type="entry name" value="Neutral_aa_SLC6"/>
</dbReference>
<dbReference type="GeneTree" id="ENSGT00940000157277"/>
<dbReference type="InterPro" id="IPR037272">
    <property type="entry name" value="SNS_sf"/>
</dbReference>
<keyword evidence="13" id="KW-1185">Reference proteome</keyword>
<dbReference type="GO" id="GO:0046872">
    <property type="term" value="F:metal ion binding"/>
    <property type="evidence" value="ECO:0007669"/>
    <property type="project" value="UniProtKB-KW"/>
</dbReference>
<evidence type="ECO:0000256" key="7">
    <source>
        <dbReference type="ARBA" id="ARBA00023180"/>
    </source>
</evidence>
<feature type="transmembrane region" description="Helical" evidence="11">
    <location>
        <begin position="729"/>
        <end position="754"/>
    </location>
</feature>
<evidence type="ECO:0000256" key="4">
    <source>
        <dbReference type="ARBA" id="ARBA00022847"/>
    </source>
</evidence>
<feature type="transmembrane region" description="Helical" evidence="11">
    <location>
        <begin position="215"/>
        <end position="236"/>
    </location>
</feature>
<feature type="binding site" evidence="8">
    <location>
        <position position="191"/>
    </location>
    <ligand>
        <name>Na(+)</name>
        <dbReference type="ChEBI" id="CHEBI:29101"/>
        <label>1</label>
    </ligand>
</feature>
<keyword evidence="3 9" id="KW-0812">Transmembrane</keyword>
<feature type="region of interest" description="Disordered" evidence="10">
    <location>
        <begin position="143"/>
        <end position="173"/>
    </location>
</feature>
<evidence type="ECO:0000256" key="9">
    <source>
        <dbReference type="RuleBase" id="RU003732"/>
    </source>
</evidence>
<dbReference type="PROSITE" id="PS50267">
    <property type="entry name" value="NA_NEUROTRAN_SYMP_3"/>
    <property type="match status" value="1"/>
</dbReference>
<dbReference type="Proteomes" id="UP000694402">
    <property type="component" value="Unassembled WGS sequence"/>
</dbReference>
<dbReference type="PRINTS" id="PR00176">
    <property type="entry name" value="NANEUSMPORT"/>
</dbReference>
<feature type="binding site" evidence="8">
    <location>
        <position position="198"/>
    </location>
    <ligand>
        <name>Na(+)</name>
        <dbReference type="ChEBI" id="CHEBI:29101"/>
        <label>1</label>
    </ligand>
</feature>
<feature type="transmembrane region" description="Helical" evidence="11">
    <location>
        <begin position="368"/>
        <end position="389"/>
    </location>
</feature>
<feature type="region of interest" description="Disordered" evidence="10">
    <location>
        <begin position="788"/>
        <end position="823"/>
    </location>
</feature>
<feature type="transmembrane region" description="Helical" evidence="11">
    <location>
        <begin position="683"/>
        <end position="709"/>
    </location>
</feature>
<dbReference type="PANTHER" id="PTHR11616:SF101">
    <property type="entry name" value="SODIUM-DEPENDENT NEUTRAL AMINO ACID TRANSPORTER B(0)AT2"/>
    <property type="match status" value="1"/>
</dbReference>
<reference evidence="12" key="1">
    <citation type="submission" date="2025-08" db="UniProtKB">
        <authorList>
            <consortium name="Ensembl"/>
        </authorList>
    </citation>
    <scope>IDENTIFICATION</scope>
</reference>
<accession>A0A8C8IGJ1</accession>
<evidence type="ECO:0000256" key="2">
    <source>
        <dbReference type="ARBA" id="ARBA00022448"/>
    </source>
</evidence>
<keyword evidence="6 11" id="KW-0472">Membrane</keyword>
<keyword evidence="7" id="KW-0325">Glycoprotein</keyword>
<dbReference type="SUPFAM" id="SSF161070">
    <property type="entry name" value="SNF-like"/>
    <property type="match status" value="1"/>
</dbReference>
<dbReference type="PRINTS" id="PR01206">
    <property type="entry name" value="ORPHTRNSPORT"/>
</dbReference>
<evidence type="ECO:0000256" key="10">
    <source>
        <dbReference type="SAM" id="MobiDB-lite"/>
    </source>
</evidence>
<sequence>MALRSVNFPESVLDLGTVKRPLGGMSCEAFCDNEEINNSFSTLHHKPPRQILYPTPDRPSLSPCLVQTLPGSQNNYQNCTAPTPLPQLAQRHSTPRPGLLYQMPKNSKAVKRELDDDVRESVKDLLSNEDTCDDSFKKSSLIVGGGRGDGEGKELSLNGDMDVEDEGSDAEDDAARPAWNSKLQYILAQVGYSVGLGNVWRFPYLCQKNGGGAYLVPYLILLIVIGIPLFFLELSVGQRIRRGSIGVWNYISPRLGGIGFASCVVCFFVALYYNVIIGWSLFYFSQSFQQPLPWHECPLVKNKTTMFVVPECEKSSATTYYWYREALNISDSISESGGLNWRMTICLLAAWSMVCLAMIKGIQSSGKVMYFSSLFPYVVLICFLVRVLLLKGSVDGIRHMFTPKLEIMLEAKVWREAATQVFFALGLGFGGVIAFSSYNKRDNNCHFDAVLVSFINFFTSVLATLVVFAVLGFKANIMNAKCVALNTKKIVALLGNEVSHDLIPHHINFSATVSAEDYQQMTEILRGVTEKDYRRLGLDSCSIEEELNKAVQGTGLAFIAFTEAMTHFPASPFWSVMFFLMLVNLGMGSMFGTIEGIITPLVDTFKVRKEFLTVGVCLLAFFIGLLFVQRSGNYWVAMFDDYSATLPLLIVVILENVAVAWIYGTDKFFEDLKDMLGFTPFRFYYYMWKYVTPLLLILLLGSSVIQLGMTPPSYSAWLEDMASEKSLKYPPWGLAVCISLVVMAIMPVPVVFFLRYFNIIDENAGVVSTISYKKGCIIKESVRPEEDDDASLIHAKSPGSEAPSPMPGNSIYRKQSGGVPDAAPNGRYGIGYLMADMPDMPESDL</sequence>
<feature type="binding site" evidence="8">
    <location>
        <position position="589"/>
    </location>
    <ligand>
        <name>Na(+)</name>
        <dbReference type="ChEBI" id="CHEBI:29101"/>
        <label>1</label>
    </ligand>
</feature>